<evidence type="ECO:0000256" key="1">
    <source>
        <dbReference type="ARBA" id="ARBA00004196"/>
    </source>
</evidence>
<feature type="signal peptide" evidence="3">
    <location>
        <begin position="1"/>
        <end position="28"/>
    </location>
</feature>
<keyword evidence="3" id="KW-0732">Signal</keyword>
<dbReference type="GO" id="GO:0030313">
    <property type="term" value="C:cell envelope"/>
    <property type="evidence" value="ECO:0007669"/>
    <property type="project" value="UniProtKB-SubCell"/>
</dbReference>
<proteinExistence type="predicted"/>
<name>A0A437UKP5_ENTAV</name>
<dbReference type="EMBL" id="RYZS01000001">
    <property type="protein sequence ID" value="RVU94069.1"/>
    <property type="molecule type" value="Genomic_DNA"/>
</dbReference>
<evidence type="ECO:0000259" key="5">
    <source>
        <dbReference type="Pfam" id="PF25989"/>
    </source>
</evidence>
<dbReference type="RefSeq" id="WP_127978331.1">
    <property type="nucleotide sequence ID" value="NZ_JBPFKW010000210.1"/>
</dbReference>
<feature type="domain" description="YknX-like barrel-sandwich hybrid" evidence="4">
    <location>
        <begin position="57"/>
        <end position="136"/>
    </location>
</feature>
<evidence type="ECO:0000256" key="2">
    <source>
        <dbReference type="ARBA" id="ARBA00023054"/>
    </source>
</evidence>
<evidence type="ECO:0000256" key="3">
    <source>
        <dbReference type="SAM" id="SignalP"/>
    </source>
</evidence>
<comment type="subcellular location">
    <subcellularLocation>
        <location evidence="1">Cell envelope</location>
    </subcellularLocation>
</comment>
<gene>
    <name evidence="6" type="ORF">EK398_03865</name>
</gene>
<dbReference type="InterPro" id="IPR058637">
    <property type="entry name" value="YknX-like_C"/>
</dbReference>
<reference evidence="6 7" key="1">
    <citation type="submission" date="2018-12" db="EMBL/GenBank/DDBJ databases">
        <title>A novel vanA-carrying plasmid in a clinical isolate of Enterococcus avium.</title>
        <authorList>
            <person name="Bernasconi O.J."/>
            <person name="Luzzaro F."/>
            <person name="Endimiani A."/>
        </authorList>
    </citation>
    <scope>NUCLEOTIDE SEQUENCE [LARGE SCALE GENOMIC DNA]</scope>
    <source>
        <strain evidence="6 7">LC0559/18</strain>
    </source>
</reference>
<dbReference type="Proteomes" id="UP000288388">
    <property type="component" value="Unassembled WGS sequence"/>
</dbReference>
<evidence type="ECO:0000259" key="4">
    <source>
        <dbReference type="Pfam" id="PF25984"/>
    </source>
</evidence>
<feature type="chain" id="PRO_5019565595" evidence="3">
    <location>
        <begin position="29"/>
        <end position="272"/>
    </location>
</feature>
<comment type="caution">
    <text evidence="6">The sequence shown here is derived from an EMBL/GenBank/DDBJ whole genome shotgun (WGS) entry which is preliminary data.</text>
</comment>
<protein>
    <submittedName>
        <fullName evidence="6">Efflux RND transporter periplasmic adaptor subunit</fullName>
    </submittedName>
</protein>
<dbReference type="InterPro" id="IPR058639">
    <property type="entry name" value="BSH_YknX-like"/>
</dbReference>
<dbReference type="Pfam" id="PF25984">
    <property type="entry name" value="BSH_YknX"/>
    <property type="match status" value="1"/>
</dbReference>
<keyword evidence="2" id="KW-0175">Coiled coil</keyword>
<sequence length="272" mass="30119">MKKIIIGIGVLVAAGASFFLYQNTQANAKDDTAVELYQVSKQTPLHLKGQVQSTKKQTVLVDSEKGPIQTIHVNEGDHVTKDQILVTYRWGEVIRAANDSVVTALNEDAKNDPQQALMVLKSEESAIKGTVTEYDRSKITLNEPIEIKYANNEKTVKGKFTSLAEMNNEPTKEDTNSLVTYNFTAVPDETIPVGYSVELLIPRNEIHLPLKSVVKKDGEQVVYKVAKGKAEKHTISAEKGNGYYILREGLNENDKIVKDAKDVKDGMDVTVE</sequence>
<dbReference type="InterPro" id="IPR050465">
    <property type="entry name" value="UPF0194_transport"/>
</dbReference>
<accession>A0A437UKP5</accession>
<dbReference type="Gene3D" id="2.40.420.20">
    <property type="match status" value="1"/>
</dbReference>
<dbReference type="Pfam" id="PF25989">
    <property type="entry name" value="YknX_C"/>
    <property type="match status" value="1"/>
</dbReference>
<organism evidence="6 7">
    <name type="scientific">Enterococcus avium</name>
    <name type="common">Streptococcus avium</name>
    <dbReference type="NCBI Taxonomy" id="33945"/>
    <lineage>
        <taxon>Bacteria</taxon>
        <taxon>Bacillati</taxon>
        <taxon>Bacillota</taxon>
        <taxon>Bacilli</taxon>
        <taxon>Lactobacillales</taxon>
        <taxon>Enterococcaceae</taxon>
        <taxon>Enterococcus</taxon>
    </lineage>
</organism>
<dbReference type="AlphaFoldDB" id="A0A437UKP5"/>
<dbReference type="PANTHER" id="PTHR32347">
    <property type="entry name" value="EFFLUX SYSTEM COMPONENT YKNX-RELATED"/>
    <property type="match status" value="1"/>
</dbReference>
<evidence type="ECO:0000313" key="7">
    <source>
        <dbReference type="Proteomes" id="UP000288388"/>
    </source>
</evidence>
<dbReference type="PANTHER" id="PTHR32347:SF14">
    <property type="entry name" value="EFFLUX SYSTEM COMPONENT YKNX-RELATED"/>
    <property type="match status" value="1"/>
</dbReference>
<evidence type="ECO:0000313" key="6">
    <source>
        <dbReference type="EMBL" id="RVU94069.1"/>
    </source>
</evidence>
<feature type="domain" description="YknX-like C-terminal permuted SH3-like" evidence="5">
    <location>
        <begin position="206"/>
        <end position="271"/>
    </location>
</feature>